<evidence type="ECO:0000313" key="3">
    <source>
        <dbReference type="Proteomes" id="UP001258017"/>
    </source>
</evidence>
<protein>
    <submittedName>
        <fullName evidence="2">Uncharacterized protein</fullName>
    </submittedName>
</protein>
<sequence length="103" mass="12286">MRNIEYSYQMSSIYMGRGNTIDQKTFPLLILIRNKCQDRYTSSLCDKIIRNFIQPFPSLIHVSKNKRKKKLEEFNTNKRIVPKGILSRKKRRRSRDHAIGKQT</sequence>
<dbReference type="AlphaFoldDB" id="A0AAD9RGV6"/>
<reference evidence="2" key="2">
    <citation type="journal article" date="2023" name="Commun. Biol.">
        <title>Intrasexual cuticular hydrocarbon dimorphism in a wasp sheds light on hydrocarbon biosynthesis genes in Hymenoptera.</title>
        <authorList>
            <person name="Moris V.C."/>
            <person name="Podsiadlowski L."/>
            <person name="Martin S."/>
            <person name="Oeyen J.P."/>
            <person name="Donath A."/>
            <person name="Petersen M."/>
            <person name="Wilbrandt J."/>
            <person name="Misof B."/>
            <person name="Liedtke D."/>
            <person name="Thamm M."/>
            <person name="Scheiner R."/>
            <person name="Schmitt T."/>
            <person name="Niehuis O."/>
        </authorList>
    </citation>
    <scope>NUCLEOTIDE SEQUENCE</scope>
    <source>
        <strain evidence="2">GBR_01_08_01A</strain>
    </source>
</reference>
<feature type="region of interest" description="Disordered" evidence="1">
    <location>
        <begin position="83"/>
        <end position="103"/>
    </location>
</feature>
<proteinExistence type="predicted"/>
<keyword evidence="3" id="KW-1185">Reference proteome</keyword>
<feature type="compositionally biased region" description="Basic residues" evidence="1">
    <location>
        <begin position="86"/>
        <end position="95"/>
    </location>
</feature>
<accession>A0AAD9RGV6</accession>
<comment type="caution">
    <text evidence="2">The sequence shown here is derived from an EMBL/GenBank/DDBJ whole genome shotgun (WGS) entry which is preliminary data.</text>
</comment>
<dbReference type="EMBL" id="JAIFRP010000096">
    <property type="protein sequence ID" value="KAK2579235.1"/>
    <property type="molecule type" value="Genomic_DNA"/>
</dbReference>
<evidence type="ECO:0000256" key="1">
    <source>
        <dbReference type="SAM" id="MobiDB-lite"/>
    </source>
</evidence>
<evidence type="ECO:0000313" key="2">
    <source>
        <dbReference type="EMBL" id="KAK2579235.1"/>
    </source>
</evidence>
<dbReference type="Proteomes" id="UP001258017">
    <property type="component" value="Unassembled WGS sequence"/>
</dbReference>
<reference evidence="2" key="1">
    <citation type="submission" date="2021-08" db="EMBL/GenBank/DDBJ databases">
        <authorList>
            <person name="Misof B."/>
            <person name="Oliver O."/>
            <person name="Podsiadlowski L."/>
            <person name="Donath A."/>
            <person name="Peters R."/>
            <person name="Mayer C."/>
            <person name="Rust J."/>
            <person name="Gunkel S."/>
            <person name="Lesny P."/>
            <person name="Martin S."/>
            <person name="Oeyen J.P."/>
            <person name="Petersen M."/>
            <person name="Panagiotis P."/>
            <person name="Wilbrandt J."/>
            <person name="Tanja T."/>
        </authorList>
    </citation>
    <scope>NUCLEOTIDE SEQUENCE</scope>
    <source>
        <strain evidence="2">GBR_01_08_01A</strain>
        <tissue evidence="2">Thorax + abdomen</tissue>
    </source>
</reference>
<organism evidence="2 3">
    <name type="scientific">Odynerus spinipes</name>
    <dbReference type="NCBI Taxonomy" id="1348599"/>
    <lineage>
        <taxon>Eukaryota</taxon>
        <taxon>Metazoa</taxon>
        <taxon>Ecdysozoa</taxon>
        <taxon>Arthropoda</taxon>
        <taxon>Hexapoda</taxon>
        <taxon>Insecta</taxon>
        <taxon>Pterygota</taxon>
        <taxon>Neoptera</taxon>
        <taxon>Endopterygota</taxon>
        <taxon>Hymenoptera</taxon>
        <taxon>Apocrita</taxon>
        <taxon>Aculeata</taxon>
        <taxon>Vespoidea</taxon>
        <taxon>Vespidae</taxon>
        <taxon>Eumeninae</taxon>
        <taxon>Odynerus</taxon>
    </lineage>
</organism>
<name>A0AAD9RGV6_9HYME</name>
<gene>
    <name evidence="2" type="ORF">KPH14_008204</name>
</gene>